<dbReference type="InterPro" id="IPR001245">
    <property type="entry name" value="Ser-Thr/Tyr_kinase_cat_dom"/>
</dbReference>
<evidence type="ECO:0000313" key="25">
    <source>
        <dbReference type="EMBL" id="JAS65212.1"/>
    </source>
</evidence>
<dbReference type="SUPFAM" id="SSF56112">
    <property type="entry name" value="Protein kinase-like (PK-like)"/>
    <property type="match status" value="1"/>
</dbReference>
<evidence type="ECO:0000256" key="3">
    <source>
        <dbReference type="ARBA" id="ARBA00022553"/>
    </source>
</evidence>
<feature type="transmembrane region" description="Helical" evidence="22">
    <location>
        <begin position="863"/>
        <end position="886"/>
    </location>
</feature>
<keyword evidence="6 23" id="KW-0732">Signal</keyword>
<dbReference type="PANTHER" id="PTHR24416">
    <property type="entry name" value="TYROSINE-PROTEIN KINASE RECEPTOR"/>
    <property type="match status" value="1"/>
</dbReference>
<keyword evidence="16" id="KW-0325">Glycoprotein</keyword>
<evidence type="ECO:0000256" key="18">
    <source>
        <dbReference type="ARBA" id="ARBA00051243"/>
    </source>
</evidence>
<dbReference type="Pfam" id="PF07714">
    <property type="entry name" value="PK_Tyr_Ser-Thr"/>
    <property type="match status" value="1"/>
</dbReference>
<feature type="region of interest" description="Disordered" evidence="21">
    <location>
        <begin position="447"/>
        <end position="467"/>
    </location>
</feature>
<feature type="compositionally biased region" description="Low complexity" evidence="21">
    <location>
        <begin position="941"/>
        <end position="950"/>
    </location>
</feature>
<comment type="subcellular location">
    <subcellularLocation>
        <location evidence="1">Membrane</location>
        <topology evidence="1">Single-pass membrane protein</topology>
    </subcellularLocation>
</comment>
<dbReference type="InterPro" id="IPR020635">
    <property type="entry name" value="Tyr_kinase_cat_dom"/>
</dbReference>
<keyword evidence="13" id="KW-0829">Tyrosine-protein kinase</keyword>
<evidence type="ECO:0000256" key="19">
    <source>
        <dbReference type="ARBA" id="ARBA00056965"/>
    </source>
</evidence>
<evidence type="ECO:0000256" key="22">
    <source>
        <dbReference type="SAM" id="Phobius"/>
    </source>
</evidence>
<dbReference type="PROSITE" id="PS50011">
    <property type="entry name" value="PROTEIN_KINASE_DOM"/>
    <property type="match status" value="1"/>
</dbReference>
<keyword evidence="12 22" id="KW-0472">Membrane</keyword>
<feature type="region of interest" description="Disordered" evidence="21">
    <location>
        <begin position="642"/>
        <end position="668"/>
    </location>
</feature>
<feature type="compositionally biased region" description="Polar residues" evidence="21">
    <location>
        <begin position="226"/>
        <end position="239"/>
    </location>
</feature>
<keyword evidence="9" id="KW-0418">Kinase</keyword>
<feature type="signal peptide" evidence="23">
    <location>
        <begin position="1"/>
        <end position="21"/>
    </location>
</feature>
<evidence type="ECO:0000256" key="15">
    <source>
        <dbReference type="ARBA" id="ARBA00023170"/>
    </source>
</evidence>
<evidence type="ECO:0000256" key="8">
    <source>
        <dbReference type="ARBA" id="ARBA00022741"/>
    </source>
</evidence>
<evidence type="ECO:0000259" key="24">
    <source>
        <dbReference type="PROSITE" id="PS50011"/>
    </source>
</evidence>
<evidence type="ECO:0000256" key="2">
    <source>
        <dbReference type="ARBA" id="ARBA00011902"/>
    </source>
</evidence>
<evidence type="ECO:0000256" key="17">
    <source>
        <dbReference type="ARBA" id="ARBA00023319"/>
    </source>
</evidence>
<dbReference type="PANTHER" id="PTHR24416:SF481">
    <property type="entry name" value="TIE-LIKE RECEPTOR TYROSINE KINASE"/>
    <property type="match status" value="1"/>
</dbReference>
<evidence type="ECO:0000256" key="7">
    <source>
        <dbReference type="ARBA" id="ARBA00022737"/>
    </source>
</evidence>
<dbReference type="InterPro" id="IPR008266">
    <property type="entry name" value="Tyr_kinase_AS"/>
</dbReference>
<dbReference type="Gene3D" id="1.10.510.10">
    <property type="entry name" value="Transferase(Phosphotransferase) domain 1"/>
    <property type="match status" value="1"/>
</dbReference>
<dbReference type="InterPro" id="IPR017441">
    <property type="entry name" value="Protein_kinase_ATP_BS"/>
</dbReference>
<name>A0A1B6GS10_9HEMI</name>
<keyword evidence="17" id="KW-0393">Immunoglobulin domain</keyword>
<proteinExistence type="predicted"/>
<feature type="region of interest" description="Disordered" evidence="21">
    <location>
        <begin position="489"/>
        <end position="561"/>
    </location>
</feature>
<dbReference type="FunFam" id="1.10.510.10:FF:000462">
    <property type="entry name" value="Receptor tyrosine kinase"/>
    <property type="match status" value="1"/>
</dbReference>
<evidence type="ECO:0000256" key="1">
    <source>
        <dbReference type="ARBA" id="ARBA00004167"/>
    </source>
</evidence>
<feature type="region of interest" description="Disordered" evidence="21">
    <location>
        <begin position="924"/>
        <end position="950"/>
    </location>
</feature>
<evidence type="ECO:0000256" key="11">
    <source>
        <dbReference type="ARBA" id="ARBA00022989"/>
    </source>
</evidence>
<organism evidence="25">
    <name type="scientific">Cuerna arida</name>
    <dbReference type="NCBI Taxonomy" id="1464854"/>
    <lineage>
        <taxon>Eukaryota</taxon>
        <taxon>Metazoa</taxon>
        <taxon>Ecdysozoa</taxon>
        <taxon>Arthropoda</taxon>
        <taxon>Hexapoda</taxon>
        <taxon>Insecta</taxon>
        <taxon>Pterygota</taxon>
        <taxon>Neoptera</taxon>
        <taxon>Paraneoptera</taxon>
        <taxon>Hemiptera</taxon>
        <taxon>Auchenorrhyncha</taxon>
        <taxon>Membracoidea</taxon>
        <taxon>Cicadellidae</taxon>
        <taxon>Cicadellinae</taxon>
        <taxon>Proconiini</taxon>
        <taxon>Cuerna</taxon>
    </lineage>
</organism>
<keyword evidence="11 22" id="KW-1133">Transmembrane helix</keyword>
<feature type="compositionally biased region" description="Low complexity" evidence="21">
    <location>
        <begin position="647"/>
        <end position="668"/>
    </location>
</feature>
<dbReference type="PROSITE" id="PS00107">
    <property type="entry name" value="PROTEIN_KINASE_ATP"/>
    <property type="match status" value="1"/>
</dbReference>
<dbReference type="GO" id="GO:0005886">
    <property type="term" value="C:plasma membrane"/>
    <property type="evidence" value="ECO:0007669"/>
    <property type="project" value="TreeGrafter"/>
</dbReference>
<dbReference type="EMBL" id="GECZ01004557">
    <property type="protein sequence ID" value="JAS65212.1"/>
    <property type="molecule type" value="Transcribed_RNA"/>
</dbReference>
<evidence type="ECO:0000256" key="9">
    <source>
        <dbReference type="ARBA" id="ARBA00022777"/>
    </source>
</evidence>
<evidence type="ECO:0000256" key="20">
    <source>
        <dbReference type="PROSITE-ProRule" id="PRU10141"/>
    </source>
</evidence>
<feature type="region of interest" description="Disordered" evidence="21">
    <location>
        <begin position="23"/>
        <end position="180"/>
    </location>
</feature>
<evidence type="ECO:0000256" key="16">
    <source>
        <dbReference type="ARBA" id="ARBA00023180"/>
    </source>
</evidence>
<evidence type="ECO:0000256" key="23">
    <source>
        <dbReference type="SAM" id="SignalP"/>
    </source>
</evidence>
<feature type="compositionally biased region" description="Basic and acidic residues" evidence="21">
    <location>
        <begin position="23"/>
        <end position="45"/>
    </location>
</feature>
<feature type="region of interest" description="Disordered" evidence="21">
    <location>
        <begin position="225"/>
        <end position="261"/>
    </location>
</feature>
<evidence type="ECO:0000256" key="14">
    <source>
        <dbReference type="ARBA" id="ARBA00023157"/>
    </source>
</evidence>
<dbReference type="GO" id="GO:0043235">
    <property type="term" value="C:receptor complex"/>
    <property type="evidence" value="ECO:0007669"/>
    <property type="project" value="TreeGrafter"/>
</dbReference>
<feature type="compositionally biased region" description="Polar residues" evidence="21">
    <location>
        <begin position="97"/>
        <end position="114"/>
    </location>
</feature>
<accession>A0A1B6GS10</accession>
<dbReference type="SMART" id="SM00219">
    <property type="entry name" value="TyrKc"/>
    <property type="match status" value="1"/>
</dbReference>
<keyword evidence="7" id="KW-0677">Repeat</keyword>
<dbReference type="AlphaFoldDB" id="A0A1B6GS10"/>
<evidence type="ECO:0000256" key="10">
    <source>
        <dbReference type="ARBA" id="ARBA00022840"/>
    </source>
</evidence>
<dbReference type="EC" id="2.7.10.1" evidence="2"/>
<dbReference type="GO" id="GO:0004714">
    <property type="term" value="F:transmembrane receptor protein tyrosine kinase activity"/>
    <property type="evidence" value="ECO:0007669"/>
    <property type="project" value="UniProtKB-EC"/>
</dbReference>
<feature type="binding site" evidence="20">
    <location>
        <position position="996"/>
    </location>
    <ligand>
        <name>ATP</name>
        <dbReference type="ChEBI" id="CHEBI:30616"/>
    </ligand>
</feature>
<dbReference type="CDD" id="cd00192">
    <property type="entry name" value="PTKc"/>
    <property type="match status" value="1"/>
</dbReference>
<feature type="compositionally biased region" description="Polar residues" evidence="21">
    <location>
        <begin position="47"/>
        <end position="61"/>
    </location>
</feature>
<evidence type="ECO:0000256" key="21">
    <source>
        <dbReference type="SAM" id="MobiDB-lite"/>
    </source>
</evidence>
<protein>
    <recommendedName>
        <fullName evidence="2">receptor protein-tyrosine kinase</fullName>
        <ecNumber evidence="2">2.7.10.1</ecNumber>
    </recommendedName>
</protein>
<dbReference type="InterPro" id="IPR000719">
    <property type="entry name" value="Prot_kinase_dom"/>
</dbReference>
<dbReference type="PROSITE" id="PS00109">
    <property type="entry name" value="PROTEIN_KINASE_TYR"/>
    <property type="match status" value="1"/>
</dbReference>
<keyword evidence="4" id="KW-0808">Transferase</keyword>
<evidence type="ECO:0000256" key="4">
    <source>
        <dbReference type="ARBA" id="ARBA00022679"/>
    </source>
</evidence>
<dbReference type="GO" id="GO:0005524">
    <property type="term" value="F:ATP binding"/>
    <property type="evidence" value="ECO:0007669"/>
    <property type="project" value="UniProtKB-UniRule"/>
</dbReference>
<evidence type="ECO:0000256" key="12">
    <source>
        <dbReference type="ARBA" id="ARBA00023136"/>
    </source>
</evidence>
<feature type="chain" id="PRO_5008583832" description="receptor protein-tyrosine kinase" evidence="23">
    <location>
        <begin position="22"/>
        <end position="1267"/>
    </location>
</feature>
<keyword evidence="15" id="KW-0675">Receptor</keyword>
<dbReference type="InterPro" id="IPR050122">
    <property type="entry name" value="RTK"/>
</dbReference>
<keyword evidence="5 22" id="KW-0812">Transmembrane</keyword>
<sequence length="1267" mass="141027">MHFRVAAVLLLLVLQNTSLRADRTNERNHTSEARLRRHDSEERTSGRRWTTSRNSPYQKIVSSYERDPEASSEQTETSAAEVLDEVKAKSPKRKQWRTNASSHDQIPSETSSDCENPKVEHEKSSAEATAPDVQRSKKISGPNNRRRSSSHSRDFSPELYTEISTPSPKKRRRPVSAVSTTTLAPQTMSDSLYQYFRPLDQDVPQDDIIPFLDFGRKLSPVLPTPSGVNGANSIDNKSVVTKPRSRIHHEEKESKPSDEEMLQEDMDVTVVKKAIERNSVPRDKLHVREQGISDYYKKRVPAQIRTTENLVSTSDSSTVSSVPGSKMVGLYKKNRHQIHHIDTSKSRDETHQRLLSESKNTFETKDVEFIQHKRRQTLSRPIQRLAAMKQETPSSPLTAESSLVKTIIKEPSTQGAPERVTTNRPTVTNVSTTVRNMPKDTVLSVTSRTNSSSILQTNNSANSTHTQPVSKVLSTAVVTSVSIEEALQEAKQHSVNESLGREPSSINVTNSANNASLDNNLENKNRGSSEPPPKTIISSEHYKNNRTISSDPPAGTTKPTVVPKSTVVKNDSSLRSREIYRPKAVPPGIPHLPRQIPTQIPQRNLLSKVTSVPNASASVAVNSTTTEVYLNTHPAMTIENTPSTAAHVPSTPVTTETSTTPTETVHTTTATKPLTTVTPVTTTTYRDLSSDMDFHSGVVTDVSDVNKTFFLNPTEVNLLKNVSEDNVMKTSTKTDIELGSKTVFEQPSFNTEEKIGSTEETVTNVYTQSVNSPKTQIPEIQTTVSPARPSGEGEQDQFPIYFTTLPAVTVPVVDTRPGTEAAVVVEEEQKNGTTPRPGEEWAKVGAVNKDVEVVYPETLGLTAYLLACLGVVPIILGALIGARFILAHNKKKVLDESEYSSEYNRSPLGVSTVSTLHTKLPRIPTHVNWSGGGGGSEAEKSVTSPVPSSASTRWEFPREKLRLQTLLGQGNFGQVWKAEADDISGHEGLTRLVAVKTVKESENPREREDLLRELGIMQELGSHPNVVTLLGCCTEKEPIYLVMEYVMYGKLLSFLRDYRTKAHYYNFSDAGDALTSRDLTVFGYCVARGMDYLSNKCIIHRDLAARNVLVDHNKLCKIADFGMSRNVRDTGQIYEQRQSKGALPIRWMAPESLHFSLFTHKTDVWSFGILMWEIVTLGSTPYATMGAREVMRRVRDGYRLDRPSHCRPELFRLIAQCWHSEPVKRPSFAELKVELGQLLSDTELNGSYVDLDSFADEMRRDTLHRHH</sequence>
<evidence type="ECO:0000256" key="13">
    <source>
        <dbReference type="ARBA" id="ARBA00023137"/>
    </source>
</evidence>
<feature type="compositionally biased region" description="Basic and acidic residues" evidence="21">
    <location>
        <begin position="115"/>
        <end position="125"/>
    </location>
</feature>
<dbReference type="PRINTS" id="PR00109">
    <property type="entry name" value="TYRKINASE"/>
</dbReference>
<feature type="compositionally biased region" description="Low complexity" evidence="21">
    <location>
        <begin position="510"/>
        <end position="520"/>
    </location>
</feature>
<feature type="domain" description="Protein kinase" evidence="24">
    <location>
        <begin position="961"/>
        <end position="1239"/>
    </location>
</feature>
<reference evidence="25" key="1">
    <citation type="submission" date="2015-11" db="EMBL/GenBank/DDBJ databases">
        <title>De novo transcriptome assembly of four potential Pierce s Disease insect vectors from Arizona vineyards.</title>
        <authorList>
            <person name="Tassone E.E."/>
        </authorList>
    </citation>
    <scope>NUCLEOTIDE SEQUENCE</scope>
</reference>
<dbReference type="GO" id="GO:0007169">
    <property type="term" value="P:cell surface receptor protein tyrosine kinase signaling pathway"/>
    <property type="evidence" value="ECO:0007669"/>
    <property type="project" value="TreeGrafter"/>
</dbReference>
<dbReference type="InterPro" id="IPR011009">
    <property type="entry name" value="Kinase-like_dom_sf"/>
</dbReference>
<feature type="compositionally biased region" description="Basic and acidic residues" evidence="21">
    <location>
        <begin position="248"/>
        <end position="258"/>
    </location>
</feature>
<evidence type="ECO:0000256" key="5">
    <source>
        <dbReference type="ARBA" id="ARBA00022692"/>
    </source>
</evidence>
<gene>
    <name evidence="25" type="ORF">g.31510</name>
</gene>
<keyword evidence="3" id="KW-0597">Phosphoprotein</keyword>
<dbReference type="FunFam" id="3.30.200.20:FF:000593">
    <property type="entry name" value="Predicted protein"/>
    <property type="match status" value="1"/>
</dbReference>
<dbReference type="Gene3D" id="3.30.200.20">
    <property type="entry name" value="Phosphorylase Kinase, domain 1"/>
    <property type="match status" value="1"/>
</dbReference>
<comment type="function">
    <text evidence="19">Receptor for basic fibroblast growth factor.</text>
</comment>
<evidence type="ECO:0000256" key="6">
    <source>
        <dbReference type="ARBA" id="ARBA00022729"/>
    </source>
</evidence>
<keyword evidence="8 20" id="KW-0547">Nucleotide-binding</keyword>
<keyword evidence="10 20" id="KW-0067">ATP-binding</keyword>
<keyword evidence="14" id="KW-1015">Disulfide bond</keyword>
<comment type="catalytic activity">
    <reaction evidence="18">
        <text>L-tyrosyl-[protein] + ATP = O-phospho-L-tyrosyl-[protein] + ADP + H(+)</text>
        <dbReference type="Rhea" id="RHEA:10596"/>
        <dbReference type="Rhea" id="RHEA-COMP:10136"/>
        <dbReference type="Rhea" id="RHEA-COMP:20101"/>
        <dbReference type="ChEBI" id="CHEBI:15378"/>
        <dbReference type="ChEBI" id="CHEBI:30616"/>
        <dbReference type="ChEBI" id="CHEBI:46858"/>
        <dbReference type="ChEBI" id="CHEBI:61978"/>
        <dbReference type="ChEBI" id="CHEBI:456216"/>
        <dbReference type="EC" id="2.7.10.1"/>
    </reaction>
</comment>